<dbReference type="CDD" id="cd00211">
    <property type="entry name" value="PTS_IIA_fru"/>
    <property type="match status" value="1"/>
</dbReference>
<dbReference type="InterPro" id="IPR002178">
    <property type="entry name" value="PTS_EIIA_type-2_dom"/>
</dbReference>
<keyword evidence="3" id="KW-1003">Cell membrane</keyword>
<dbReference type="Gene3D" id="3.40.50.2300">
    <property type="match status" value="1"/>
</dbReference>
<dbReference type="NCBIfam" id="TIGR00848">
    <property type="entry name" value="fruA"/>
    <property type="match status" value="1"/>
</dbReference>
<evidence type="ECO:0000256" key="7">
    <source>
        <dbReference type="ARBA" id="ARBA00022683"/>
    </source>
</evidence>
<dbReference type="Gene3D" id="3.40.930.10">
    <property type="entry name" value="Mannitol-specific EII, Chain A"/>
    <property type="match status" value="1"/>
</dbReference>
<dbReference type="InterPro" id="IPR013014">
    <property type="entry name" value="PTS_EIIC_2"/>
</dbReference>
<evidence type="ECO:0000256" key="11">
    <source>
        <dbReference type="SAM" id="Phobius"/>
    </source>
</evidence>
<dbReference type="RefSeq" id="WP_207109477.1">
    <property type="nucleotide sequence ID" value="NZ_JAFLVR010000038.1"/>
</dbReference>
<proteinExistence type="predicted"/>
<dbReference type="PROSITE" id="PS51099">
    <property type="entry name" value="PTS_EIIB_TYPE_2"/>
    <property type="match status" value="1"/>
</dbReference>
<dbReference type="SUPFAM" id="SSF55804">
    <property type="entry name" value="Phoshotransferase/anion transport protein"/>
    <property type="match status" value="1"/>
</dbReference>
<feature type="transmembrane region" description="Helical" evidence="11">
    <location>
        <begin position="419"/>
        <end position="439"/>
    </location>
</feature>
<dbReference type="InterPro" id="IPR003353">
    <property type="entry name" value="PTS_IIB_fruc"/>
</dbReference>
<feature type="transmembrane region" description="Helical" evidence="11">
    <location>
        <begin position="559"/>
        <end position="581"/>
    </location>
</feature>
<dbReference type="InterPro" id="IPR006327">
    <property type="entry name" value="PTS_IIC_fruc"/>
</dbReference>
<gene>
    <name evidence="15" type="primary">mngA</name>
    <name evidence="15" type="ORF">JZO85_15750</name>
</gene>
<feature type="transmembrane region" description="Helical" evidence="11">
    <location>
        <begin position="335"/>
        <end position="361"/>
    </location>
</feature>
<evidence type="ECO:0000256" key="4">
    <source>
        <dbReference type="ARBA" id="ARBA00022553"/>
    </source>
</evidence>
<keyword evidence="5" id="KW-0762">Sugar transport</keyword>
<dbReference type="PANTHER" id="PTHR30505">
    <property type="entry name" value="FRUCTOSE-LIKE PERMEASE"/>
    <property type="match status" value="1"/>
</dbReference>
<evidence type="ECO:0000256" key="1">
    <source>
        <dbReference type="ARBA" id="ARBA00004429"/>
    </source>
</evidence>
<comment type="caution">
    <text evidence="15">The sequence shown here is derived from an EMBL/GenBank/DDBJ whole genome shotgun (WGS) entry which is preliminary data.</text>
</comment>
<sequence>MNLANATSQALIFLDQNFETREEVFEFMTQKLYEQGKVSDLKSFLAAIYDREKISVTGFENGLAIPHGKSSAVLEASFAVVRLRKPLKDYPSLDPNNQVSLIFMLAIPESEAGSTHLDILAKLAGRLSDSAYLERFKNAGERAEIIALLDEKEEQSPSIEAEKGLILGITACAAGIAHTYMAAESITKTANQLGYKARIEKQGAKGIEDRITPKEVNEAVGIILAHDVSLKGMERFANIPKIDTTVAEPIKHPEEIINRLLKKAENFMPSSEQGEDFTEVDESAKSIKQQIKDSILTGISYIIPIIIAGGMISTVAVLITQLFGLQDLAAVEGSWLFLLKGLGGGLLGSLMIPVLSGYMAYSIADKPGLTPGFAGGLAAMTINSGFLGGMLAGLFAGFLMNWMKKNINANGVFSGFVTFWIYPVVGSLVVGVVMLFLIGKPVAALNDGLIGWLDTLQGSNALLLGAVLGAMVSFDLGGPVNKAAYAFCIAAMSNGNFIPYCTFASVKMVSAFSLSAACLLKKNLFTEQEREIGNQTWLLGLAGITEGAIPFAMGDPIRVIGSFIGGSIVTGAIVAYTGLGLNVPGAGIFSMFLLEGSYSGVTGALIWFGAAIIGAAISTILLIATRQQKLRKATVSE</sequence>
<feature type="transmembrane region" description="Helical" evidence="11">
    <location>
        <begin position="295"/>
        <end position="323"/>
    </location>
</feature>
<evidence type="ECO:0000256" key="10">
    <source>
        <dbReference type="ARBA" id="ARBA00023136"/>
    </source>
</evidence>
<reference evidence="15 16" key="1">
    <citation type="submission" date="2021-03" db="EMBL/GenBank/DDBJ databases">
        <title>Enterococcal diversity collection.</title>
        <authorList>
            <person name="Gilmore M.S."/>
            <person name="Schwartzman J."/>
            <person name="Van Tyne D."/>
            <person name="Martin M."/>
            <person name="Earl A.M."/>
            <person name="Manson A.L."/>
            <person name="Straub T."/>
            <person name="Salamzade R."/>
            <person name="Saavedra J."/>
            <person name="Lebreton F."/>
            <person name="Prichula J."/>
            <person name="Schaufler K."/>
            <person name="Gaca A."/>
            <person name="Sgardioli B."/>
            <person name="Wagenaar J."/>
            <person name="Strong T."/>
        </authorList>
    </citation>
    <scope>NUCLEOTIDE SEQUENCE [LARGE SCALE GENOMIC DNA]</scope>
    <source>
        <strain evidence="15 16">MJM16</strain>
    </source>
</reference>
<accession>A0ABS3HJT3</accession>
<evidence type="ECO:0000259" key="12">
    <source>
        <dbReference type="PROSITE" id="PS51094"/>
    </source>
</evidence>
<keyword evidence="4" id="KW-0597">Phosphoprotein</keyword>
<evidence type="ECO:0000256" key="5">
    <source>
        <dbReference type="ARBA" id="ARBA00022597"/>
    </source>
</evidence>
<dbReference type="InterPro" id="IPR050864">
    <property type="entry name" value="Bacterial_PTS_Sugar_Transport"/>
</dbReference>
<evidence type="ECO:0000259" key="14">
    <source>
        <dbReference type="PROSITE" id="PS51104"/>
    </source>
</evidence>
<feature type="transmembrane region" description="Helical" evidence="11">
    <location>
        <begin position="373"/>
        <end position="399"/>
    </location>
</feature>
<dbReference type="InterPro" id="IPR003501">
    <property type="entry name" value="PTS_EIIB_2/3"/>
</dbReference>
<evidence type="ECO:0000256" key="3">
    <source>
        <dbReference type="ARBA" id="ARBA00022475"/>
    </source>
</evidence>
<keyword evidence="7" id="KW-0598">Phosphotransferase system</keyword>
<dbReference type="EMBL" id="JAFLVR010000038">
    <property type="protein sequence ID" value="MBO0453715.1"/>
    <property type="molecule type" value="Genomic_DNA"/>
</dbReference>
<feature type="domain" description="PTS EIIA type-2" evidence="12">
    <location>
        <begin position="5"/>
        <end position="152"/>
    </location>
</feature>
<feature type="domain" description="PTS EIIC type-2" evidence="14">
    <location>
        <begin position="291"/>
        <end position="635"/>
    </location>
</feature>
<dbReference type="InterPro" id="IPR013011">
    <property type="entry name" value="PTS_EIIB_2"/>
</dbReference>
<dbReference type="NCBIfam" id="TIGR01427">
    <property type="entry name" value="PTS_IIC_fructo"/>
    <property type="match status" value="1"/>
</dbReference>
<dbReference type="PROSITE" id="PS51104">
    <property type="entry name" value="PTS_EIIC_TYPE_2"/>
    <property type="match status" value="1"/>
</dbReference>
<evidence type="ECO:0000256" key="8">
    <source>
        <dbReference type="ARBA" id="ARBA00022692"/>
    </source>
</evidence>
<organism evidence="15 16">
    <name type="scientific">Candidatus Enterococcus murrayae</name>
    <dbReference type="NCBI Taxonomy" id="2815321"/>
    <lineage>
        <taxon>Bacteria</taxon>
        <taxon>Bacillati</taxon>
        <taxon>Bacillota</taxon>
        <taxon>Bacilli</taxon>
        <taxon>Lactobacillales</taxon>
        <taxon>Enterococcaceae</taxon>
        <taxon>Enterococcus</taxon>
    </lineage>
</organism>
<dbReference type="InterPro" id="IPR016152">
    <property type="entry name" value="PTrfase/Anion_transptr"/>
</dbReference>
<dbReference type="NCBIfam" id="NF007293">
    <property type="entry name" value="PRK09765.1"/>
    <property type="match status" value="1"/>
</dbReference>
<keyword evidence="2" id="KW-0813">Transport</keyword>
<keyword evidence="16" id="KW-1185">Reference proteome</keyword>
<keyword evidence="6" id="KW-0808">Transferase</keyword>
<dbReference type="NCBIfam" id="TIGR00829">
    <property type="entry name" value="FRU"/>
    <property type="match status" value="1"/>
</dbReference>
<dbReference type="Proteomes" id="UP000664495">
    <property type="component" value="Unassembled WGS sequence"/>
</dbReference>
<feature type="transmembrane region" description="Helical" evidence="11">
    <location>
        <begin position="601"/>
        <end position="624"/>
    </location>
</feature>
<keyword evidence="8 11" id="KW-0812">Transmembrane</keyword>
<name>A0ABS3HJT3_9ENTE</name>
<keyword evidence="9 11" id="KW-1133">Transmembrane helix</keyword>
<comment type="subcellular location">
    <subcellularLocation>
        <location evidence="1">Cell inner membrane</location>
        <topology evidence="1">Multi-pass membrane protein</topology>
    </subcellularLocation>
</comment>
<dbReference type="CDD" id="cd05569">
    <property type="entry name" value="PTS_IIB_fructose"/>
    <property type="match status" value="1"/>
</dbReference>
<keyword evidence="10 11" id="KW-0472">Membrane</keyword>
<evidence type="ECO:0000313" key="16">
    <source>
        <dbReference type="Proteomes" id="UP000664495"/>
    </source>
</evidence>
<dbReference type="InterPro" id="IPR004715">
    <property type="entry name" value="PTS_IIA_fruc"/>
</dbReference>
<dbReference type="InterPro" id="IPR036095">
    <property type="entry name" value="PTS_EIIB-like_sf"/>
</dbReference>
<dbReference type="Pfam" id="PF02302">
    <property type="entry name" value="PTS_IIB"/>
    <property type="match status" value="1"/>
</dbReference>
<feature type="transmembrane region" description="Helical" evidence="11">
    <location>
        <begin position="460"/>
        <end position="477"/>
    </location>
</feature>
<evidence type="ECO:0000313" key="15">
    <source>
        <dbReference type="EMBL" id="MBO0453715.1"/>
    </source>
</evidence>
<protein>
    <submittedName>
        <fullName evidence="15">PTS 2-O-a-mannosyl-D-glycerate transporter subunit IIABC</fullName>
    </submittedName>
</protein>
<evidence type="ECO:0000256" key="2">
    <source>
        <dbReference type="ARBA" id="ARBA00022448"/>
    </source>
</evidence>
<feature type="domain" description="PTS EIIB type-2" evidence="13">
    <location>
        <begin position="166"/>
        <end position="262"/>
    </location>
</feature>
<dbReference type="PANTHER" id="PTHR30505:SF28">
    <property type="entry name" value="PTS SYSTEM 2-O-ALPHA-MANNOSYL-D-GLYCERATE-SPECIFIC EIIABC COMPONENT"/>
    <property type="match status" value="1"/>
</dbReference>
<evidence type="ECO:0000256" key="6">
    <source>
        <dbReference type="ARBA" id="ARBA00022679"/>
    </source>
</evidence>
<evidence type="ECO:0000259" key="13">
    <source>
        <dbReference type="PROSITE" id="PS51099"/>
    </source>
</evidence>
<evidence type="ECO:0000256" key="9">
    <source>
        <dbReference type="ARBA" id="ARBA00022989"/>
    </source>
</evidence>
<dbReference type="Pfam" id="PF00359">
    <property type="entry name" value="PTS_EIIA_2"/>
    <property type="match status" value="1"/>
</dbReference>
<dbReference type="PROSITE" id="PS51094">
    <property type="entry name" value="PTS_EIIA_TYPE_2"/>
    <property type="match status" value="1"/>
</dbReference>
<dbReference type="SUPFAM" id="SSF52794">
    <property type="entry name" value="PTS system IIB component-like"/>
    <property type="match status" value="1"/>
</dbReference>